<evidence type="ECO:0000256" key="1">
    <source>
        <dbReference type="SAM" id="SignalP"/>
    </source>
</evidence>
<protein>
    <submittedName>
        <fullName evidence="2">Uncharacterized protein</fullName>
    </submittedName>
</protein>
<dbReference type="EMBL" id="JAERQM010000001">
    <property type="protein sequence ID" value="MBU8542077.1"/>
    <property type="molecule type" value="Genomic_DNA"/>
</dbReference>
<proteinExistence type="predicted"/>
<organism evidence="2 3">
    <name type="scientific">Falsiroseomonas oleicola</name>
    <dbReference type="NCBI Taxonomy" id="2801474"/>
    <lineage>
        <taxon>Bacteria</taxon>
        <taxon>Pseudomonadati</taxon>
        <taxon>Pseudomonadota</taxon>
        <taxon>Alphaproteobacteria</taxon>
        <taxon>Acetobacterales</taxon>
        <taxon>Roseomonadaceae</taxon>
        <taxon>Falsiroseomonas</taxon>
    </lineage>
</organism>
<feature type="chain" id="PRO_5046465208" evidence="1">
    <location>
        <begin position="24"/>
        <end position="146"/>
    </location>
</feature>
<keyword evidence="1" id="KW-0732">Signal</keyword>
<evidence type="ECO:0000313" key="2">
    <source>
        <dbReference type="EMBL" id="MBU8542077.1"/>
    </source>
</evidence>
<reference evidence="2 3" key="1">
    <citation type="submission" date="2021-01" db="EMBL/GenBank/DDBJ databases">
        <title>Roseomonas sp. nov, a bacterium isolated from an oil production mixture in Yumen Oilfield.</title>
        <authorList>
            <person name="Wu D."/>
        </authorList>
    </citation>
    <scope>NUCLEOTIDE SEQUENCE [LARGE SCALE GENOMIC DNA]</scope>
    <source>
        <strain evidence="2 3">ROY-5-3</strain>
    </source>
</reference>
<comment type="caution">
    <text evidence="2">The sequence shown here is derived from an EMBL/GenBank/DDBJ whole genome shotgun (WGS) entry which is preliminary data.</text>
</comment>
<gene>
    <name evidence="2" type="ORF">JJQ90_00085</name>
</gene>
<dbReference type="Proteomes" id="UP000689967">
    <property type="component" value="Unassembled WGS sequence"/>
</dbReference>
<sequence length="146" mass="16101">MTITRRPLLLALPALLLAPTSQAQTRVDELRGRLTEDTAESFGRFVADHLDQVISLRLAVAPPARHDGLTVAEEDGRLRLDISAPEKMQVTFFGGQARQPRGFAVDSVYRVRNDGMQMGILIYGLDPLPEAEARQARQSVRPIVLG</sequence>
<dbReference type="RefSeq" id="WP_216872442.1">
    <property type="nucleotide sequence ID" value="NZ_JAERQM010000001.1"/>
</dbReference>
<keyword evidence="3" id="KW-1185">Reference proteome</keyword>
<evidence type="ECO:0000313" key="3">
    <source>
        <dbReference type="Proteomes" id="UP000689967"/>
    </source>
</evidence>
<feature type="signal peptide" evidence="1">
    <location>
        <begin position="1"/>
        <end position="23"/>
    </location>
</feature>
<accession>A0ABS6H090</accession>
<name>A0ABS6H090_9PROT</name>